<comment type="caution">
    <text evidence="2">The sequence shown here is derived from an EMBL/GenBank/DDBJ whole genome shotgun (WGS) entry which is preliminary data.</text>
</comment>
<name>A0ABD2CVW3_VESMC</name>
<dbReference type="EMBL" id="JAYRBN010000027">
    <property type="protein sequence ID" value="KAL2749240.1"/>
    <property type="molecule type" value="Genomic_DNA"/>
</dbReference>
<accession>A0ABD2CVW3</accession>
<keyword evidence="1" id="KW-0472">Membrane</keyword>
<dbReference type="AlphaFoldDB" id="A0ABD2CVW3"/>
<sequence>MRITEGMNVYFNDDVTFTETHTYVSKTSTDKINWKSHLQSQFLIERNLYIGLGLLCLLIFLYFGRRPLSKYYLPRYRKLIEEHDFSKNSCGALELIVLAISEMMNSKTQRFSWFEFERCILIDFLMSLELSAKTIMGLEKGN</sequence>
<keyword evidence="3" id="KW-1185">Reference proteome</keyword>
<evidence type="ECO:0000256" key="1">
    <source>
        <dbReference type="SAM" id="Phobius"/>
    </source>
</evidence>
<protein>
    <submittedName>
        <fullName evidence="2">Uncharacterized protein</fullName>
    </submittedName>
</protein>
<reference evidence="2 3" key="1">
    <citation type="journal article" date="2024" name="Ann. Entomol. Soc. Am.">
        <title>Genomic analyses of the southern and eastern yellowjacket wasps (Hymenoptera: Vespidae) reveal evolutionary signatures of social life.</title>
        <authorList>
            <person name="Catto M.A."/>
            <person name="Caine P.B."/>
            <person name="Orr S.E."/>
            <person name="Hunt B.G."/>
            <person name="Goodisman M.A.D."/>
        </authorList>
    </citation>
    <scope>NUCLEOTIDE SEQUENCE [LARGE SCALE GENOMIC DNA]</scope>
    <source>
        <strain evidence="2">232</strain>
        <tissue evidence="2">Head and thorax</tissue>
    </source>
</reference>
<evidence type="ECO:0000313" key="3">
    <source>
        <dbReference type="Proteomes" id="UP001607303"/>
    </source>
</evidence>
<gene>
    <name evidence="2" type="ORF">V1477_002180</name>
</gene>
<evidence type="ECO:0000313" key="2">
    <source>
        <dbReference type="EMBL" id="KAL2749240.1"/>
    </source>
</evidence>
<keyword evidence="1" id="KW-0812">Transmembrane</keyword>
<proteinExistence type="predicted"/>
<keyword evidence="1" id="KW-1133">Transmembrane helix</keyword>
<organism evidence="2 3">
    <name type="scientific">Vespula maculifrons</name>
    <name type="common">Eastern yellow jacket</name>
    <name type="synonym">Wasp</name>
    <dbReference type="NCBI Taxonomy" id="7453"/>
    <lineage>
        <taxon>Eukaryota</taxon>
        <taxon>Metazoa</taxon>
        <taxon>Ecdysozoa</taxon>
        <taxon>Arthropoda</taxon>
        <taxon>Hexapoda</taxon>
        <taxon>Insecta</taxon>
        <taxon>Pterygota</taxon>
        <taxon>Neoptera</taxon>
        <taxon>Endopterygota</taxon>
        <taxon>Hymenoptera</taxon>
        <taxon>Apocrita</taxon>
        <taxon>Aculeata</taxon>
        <taxon>Vespoidea</taxon>
        <taxon>Vespidae</taxon>
        <taxon>Vespinae</taxon>
        <taxon>Vespula</taxon>
    </lineage>
</organism>
<feature type="transmembrane region" description="Helical" evidence="1">
    <location>
        <begin position="48"/>
        <end position="68"/>
    </location>
</feature>
<dbReference type="Proteomes" id="UP001607303">
    <property type="component" value="Unassembled WGS sequence"/>
</dbReference>